<protein>
    <recommendedName>
        <fullName evidence="4">Endonuclease/exonuclease/phosphatase domain-containing protein</fullName>
    </recommendedName>
</protein>
<evidence type="ECO:0000313" key="3">
    <source>
        <dbReference type="Proteomes" id="UP001189429"/>
    </source>
</evidence>
<evidence type="ECO:0008006" key="4">
    <source>
        <dbReference type="Google" id="ProtNLM"/>
    </source>
</evidence>
<dbReference type="Proteomes" id="UP001189429">
    <property type="component" value="Unassembled WGS sequence"/>
</dbReference>
<gene>
    <name evidence="2" type="ORF">PCOR1329_LOCUS63508</name>
</gene>
<name>A0ABN9W4X9_9DINO</name>
<feature type="region of interest" description="Disordered" evidence="1">
    <location>
        <begin position="212"/>
        <end position="236"/>
    </location>
</feature>
<organism evidence="2 3">
    <name type="scientific">Prorocentrum cordatum</name>
    <dbReference type="NCBI Taxonomy" id="2364126"/>
    <lineage>
        <taxon>Eukaryota</taxon>
        <taxon>Sar</taxon>
        <taxon>Alveolata</taxon>
        <taxon>Dinophyceae</taxon>
        <taxon>Prorocentrales</taxon>
        <taxon>Prorocentraceae</taxon>
        <taxon>Prorocentrum</taxon>
    </lineage>
</organism>
<evidence type="ECO:0000256" key="1">
    <source>
        <dbReference type="SAM" id="MobiDB-lite"/>
    </source>
</evidence>
<reference evidence="2" key="1">
    <citation type="submission" date="2023-10" db="EMBL/GenBank/DDBJ databases">
        <authorList>
            <person name="Chen Y."/>
            <person name="Shah S."/>
            <person name="Dougan E. K."/>
            <person name="Thang M."/>
            <person name="Chan C."/>
        </authorList>
    </citation>
    <scope>NUCLEOTIDE SEQUENCE [LARGE SCALE GENOMIC DNA]</scope>
</reference>
<feature type="compositionally biased region" description="Basic and acidic residues" evidence="1">
    <location>
        <begin position="219"/>
        <end position="228"/>
    </location>
</feature>
<proteinExistence type="predicted"/>
<accession>A0ABN9W4X9</accession>
<dbReference type="EMBL" id="CAUYUJ010018059">
    <property type="protein sequence ID" value="CAK0880347.1"/>
    <property type="molecule type" value="Genomic_DNA"/>
</dbReference>
<sequence length="662" mass="71821">MYPVRGGELDTWGSIVAHAGALRAKFPRARLLLGSDGNLHLDYVVSHGAGCRCLHCHQRSKDKLIQERLDSAGLRAFSPPSPTHVSGTCIDLFLGSRHDPLPAHVVDESAGLSDHRLVLIDVPCRVTAQNSAGFGRVAWTSGEEWETGLREVASTLQALATAIETVGTSQWLRPPWHGGGATRLQRQGVLNVAAWTRDTIYAMVGHASSATRTTGVASRSRDTSRRPPLDPSAYPPHEAFREAASAAAWQERRKAAHRYLDLRETSAGAAERFLSGFFKSTAKFDIQLVDSITGHALSTSGMIDAIRDDLYLRAHNDFPQCPEAKDSLAQAVTAIRRSGAEAGPLHPERPCADHEVEAALSLLKPGKRTVHLCNAALRVQVEEGFRLTRALLNLGRALCVTARPWSLRNFAPIRKSGPATVRKIKSLRPISLTTDMASVQDAAWIARNGPLIEAYCGPSQQGGVGDTVSFVIALTMNAQLRAAQDLPTWWAVADNKWAFDVPARVESVVLYAAPLLAAVPGAESTMNKLQVTWGRRLLGCHKGPPIRHAVVVAQCGWPMRLGTRFLEKALMARARLMVLPGDHPGALMLRAARSLATPTWESAVVALAQRLAPPPPDLEGHPLFPAALLNEARVSSAARKAILKSYRLEVLRPSLLRYDRAA</sequence>
<keyword evidence="3" id="KW-1185">Reference proteome</keyword>
<evidence type="ECO:0000313" key="2">
    <source>
        <dbReference type="EMBL" id="CAK0880347.1"/>
    </source>
</evidence>
<comment type="caution">
    <text evidence="2">The sequence shown here is derived from an EMBL/GenBank/DDBJ whole genome shotgun (WGS) entry which is preliminary data.</text>
</comment>